<evidence type="ECO:0008006" key="3">
    <source>
        <dbReference type="Google" id="ProtNLM"/>
    </source>
</evidence>
<keyword evidence="2" id="KW-1185">Reference proteome</keyword>
<dbReference type="AlphaFoldDB" id="A0A811KVK9"/>
<dbReference type="EMBL" id="CAJFCW020000004">
    <property type="protein sequence ID" value="CAG9112089.1"/>
    <property type="molecule type" value="Genomic_DNA"/>
</dbReference>
<dbReference type="Proteomes" id="UP000783686">
    <property type="component" value="Unassembled WGS sequence"/>
</dbReference>
<sequence length="250" mass="27765">MGILDFVKISPPAPPKHCMVFPYSSRPQTRRLVVRNATTKAMVVKMLPTCPQALHVDNSSLVVQPNEWNSTTMTLDPKKVKNSDDMNNHSLLVFCRLKSKSHEALLKEWMDNTEVSKDNFTHLAYNLKIYRSRDFAAPDTVVDLPGASELLEAPQGVITLYDPQEFVDCLTARNVESETATANELSETDLNACCPDSMAKTAHSIDEGTRTARKIGNSCFLVNALDRIYPGSGEPVEKNLPKSYFPCGQS</sequence>
<dbReference type="InterPro" id="IPR013783">
    <property type="entry name" value="Ig-like_fold"/>
</dbReference>
<accession>A0A811KVK9</accession>
<organism evidence="1 2">
    <name type="scientific">Bursaphelenchus okinawaensis</name>
    <dbReference type="NCBI Taxonomy" id="465554"/>
    <lineage>
        <taxon>Eukaryota</taxon>
        <taxon>Metazoa</taxon>
        <taxon>Ecdysozoa</taxon>
        <taxon>Nematoda</taxon>
        <taxon>Chromadorea</taxon>
        <taxon>Rhabditida</taxon>
        <taxon>Tylenchina</taxon>
        <taxon>Tylenchomorpha</taxon>
        <taxon>Aphelenchoidea</taxon>
        <taxon>Aphelenchoididae</taxon>
        <taxon>Bursaphelenchus</taxon>
    </lineage>
</organism>
<evidence type="ECO:0000313" key="2">
    <source>
        <dbReference type="Proteomes" id="UP000614601"/>
    </source>
</evidence>
<proteinExistence type="predicted"/>
<name>A0A811KVK9_9BILA</name>
<dbReference type="OrthoDB" id="5853820at2759"/>
<dbReference type="Gene3D" id="2.60.40.10">
    <property type="entry name" value="Immunoglobulins"/>
    <property type="match status" value="1"/>
</dbReference>
<dbReference type="EMBL" id="CAJFDH010000004">
    <property type="protein sequence ID" value="CAD5218902.1"/>
    <property type="molecule type" value="Genomic_DNA"/>
</dbReference>
<dbReference type="Proteomes" id="UP000614601">
    <property type="component" value="Unassembled WGS sequence"/>
</dbReference>
<dbReference type="InterPro" id="IPR008962">
    <property type="entry name" value="PapD-like_sf"/>
</dbReference>
<comment type="caution">
    <text evidence="1">The sequence shown here is derived from an EMBL/GenBank/DDBJ whole genome shotgun (WGS) entry which is preliminary data.</text>
</comment>
<reference evidence="1" key="1">
    <citation type="submission" date="2020-09" db="EMBL/GenBank/DDBJ databases">
        <authorList>
            <person name="Kikuchi T."/>
        </authorList>
    </citation>
    <scope>NUCLEOTIDE SEQUENCE</scope>
    <source>
        <strain evidence="1">SH1</strain>
    </source>
</reference>
<protein>
    <recommendedName>
        <fullName evidence="3">Major sperm protein</fullName>
    </recommendedName>
</protein>
<dbReference type="SUPFAM" id="SSF49354">
    <property type="entry name" value="PapD-like"/>
    <property type="match status" value="1"/>
</dbReference>
<gene>
    <name evidence="1" type="ORF">BOKJ2_LOCUS8112</name>
</gene>
<evidence type="ECO:0000313" key="1">
    <source>
        <dbReference type="EMBL" id="CAD5218902.1"/>
    </source>
</evidence>